<feature type="region of interest" description="Disordered" evidence="1">
    <location>
        <begin position="1"/>
        <end position="29"/>
    </location>
</feature>
<evidence type="ECO:0000313" key="3">
    <source>
        <dbReference type="Proteomes" id="UP000299102"/>
    </source>
</evidence>
<accession>A0A4C1V946</accession>
<evidence type="ECO:0000256" key="1">
    <source>
        <dbReference type="SAM" id="MobiDB-lite"/>
    </source>
</evidence>
<evidence type="ECO:0000313" key="2">
    <source>
        <dbReference type="EMBL" id="GBP34807.1"/>
    </source>
</evidence>
<dbReference type="EMBL" id="BGZK01000294">
    <property type="protein sequence ID" value="GBP34807.1"/>
    <property type="molecule type" value="Genomic_DNA"/>
</dbReference>
<comment type="caution">
    <text evidence="2">The sequence shown here is derived from an EMBL/GenBank/DDBJ whole genome shotgun (WGS) entry which is preliminary data.</text>
</comment>
<proteinExistence type="predicted"/>
<keyword evidence="3" id="KW-1185">Reference proteome</keyword>
<sequence length="99" mass="11451">MLRQQTLENQAERRRKSDRVMRSSWLRHDNGPASPMRHYILTECRLQGTASTIRFIQAELCEESFSMLTPTTIRKQNVEIVGKAHAEIVEVTPVAKSRK</sequence>
<dbReference type="AlphaFoldDB" id="A0A4C1V946"/>
<dbReference type="Proteomes" id="UP000299102">
    <property type="component" value="Unassembled WGS sequence"/>
</dbReference>
<feature type="compositionally biased region" description="Basic and acidic residues" evidence="1">
    <location>
        <begin position="18"/>
        <end position="29"/>
    </location>
</feature>
<name>A0A4C1V946_EUMVA</name>
<reference evidence="2 3" key="1">
    <citation type="journal article" date="2019" name="Commun. Biol.">
        <title>The bagworm genome reveals a unique fibroin gene that provides high tensile strength.</title>
        <authorList>
            <person name="Kono N."/>
            <person name="Nakamura H."/>
            <person name="Ohtoshi R."/>
            <person name="Tomita M."/>
            <person name="Numata K."/>
            <person name="Arakawa K."/>
        </authorList>
    </citation>
    <scope>NUCLEOTIDE SEQUENCE [LARGE SCALE GENOMIC DNA]</scope>
</reference>
<organism evidence="2 3">
    <name type="scientific">Eumeta variegata</name>
    <name type="common">Bagworm moth</name>
    <name type="synonym">Eumeta japonica</name>
    <dbReference type="NCBI Taxonomy" id="151549"/>
    <lineage>
        <taxon>Eukaryota</taxon>
        <taxon>Metazoa</taxon>
        <taxon>Ecdysozoa</taxon>
        <taxon>Arthropoda</taxon>
        <taxon>Hexapoda</taxon>
        <taxon>Insecta</taxon>
        <taxon>Pterygota</taxon>
        <taxon>Neoptera</taxon>
        <taxon>Endopterygota</taxon>
        <taxon>Lepidoptera</taxon>
        <taxon>Glossata</taxon>
        <taxon>Ditrysia</taxon>
        <taxon>Tineoidea</taxon>
        <taxon>Psychidae</taxon>
        <taxon>Oiketicinae</taxon>
        <taxon>Eumeta</taxon>
    </lineage>
</organism>
<protein>
    <submittedName>
        <fullName evidence="2">Uncharacterized protein</fullName>
    </submittedName>
</protein>
<gene>
    <name evidence="2" type="ORF">EVAR_21873_1</name>
</gene>